<organism evidence="2 3">
    <name type="scientific">Mycobacterium tuberculosis</name>
    <dbReference type="NCBI Taxonomy" id="1773"/>
    <lineage>
        <taxon>Bacteria</taxon>
        <taxon>Bacillati</taxon>
        <taxon>Actinomycetota</taxon>
        <taxon>Actinomycetes</taxon>
        <taxon>Mycobacteriales</taxon>
        <taxon>Mycobacteriaceae</taxon>
        <taxon>Mycobacterium</taxon>
        <taxon>Mycobacterium tuberculosis complex</taxon>
    </lineage>
</organism>
<proteinExistence type="predicted"/>
<dbReference type="EMBL" id="CSAE01000312">
    <property type="protein sequence ID" value="COW07788.1"/>
    <property type="molecule type" value="Genomic_DNA"/>
</dbReference>
<feature type="compositionally biased region" description="Polar residues" evidence="1">
    <location>
        <begin position="8"/>
        <end position="17"/>
    </location>
</feature>
<protein>
    <submittedName>
        <fullName evidence="2">Uncharacterized protein</fullName>
    </submittedName>
</protein>
<feature type="compositionally biased region" description="Polar residues" evidence="1">
    <location>
        <begin position="29"/>
        <end position="51"/>
    </location>
</feature>
<evidence type="ECO:0000313" key="2">
    <source>
        <dbReference type="EMBL" id="COW07788.1"/>
    </source>
</evidence>
<dbReference type="Proteomes" id="UP000038802">
    <property type="component" value="Unassembled WGS sequence"/>
</dbReference>
<sequence length="51" mass="5229">MLMRPLSMGSSPASTRSVVDLPQPDGPTRTRNSPSAMSRSKLSTVGASAPG</sequence>
<dbReference type="AlphaFoldDB" id="A0A0U0U338"/>
<evidence type="ECO:0000313" key="3">
    <source>
        <dbReference type="Proteomes" id="UP000038802"/>
    </source>
</evidence>
<gene>
    <name evidence="2" type="ORF">ERS007703_02699</name>
</gene>
<evidence type="ECO:0000256" key="1">
    <source>
        <dbReference type="SAM" id="MobiDB-lite"/>
    </source>
</evidence>
<feature type="region of interest" description="Disordered" evidence="1">
    <location>
        <begin position="1"/>
        <end position="51"/>
    </location>
</feature>
<accession>A0A0U0U338</accession>
<name>A0A0U0U338_MYCTX</name>
<reference evidence="3" key="1">
    <citation type="submission" date="2015-03" db="EMBL/GenBank/DDBJ databases">
        <authorList>
            <consortium name="Pathogen Informatics"/>
        </authorList>
    </citation>
    <scope>NUCLEOTIDE SEQUENCE [LARGE SCALE GENOMIC DNA]</scope>
    <source>
        <strain evidence="3">K00500041</strain>
    </source>
</reference>